<dbReference type="AlphaFoldDB" id="A0A2W2EES6"/>
<keyword evidence="1" id="KW-0812">Transmembrane</keyword>
<comment type="caution">
    <text evidence="2">The sequence shown here is derived from an EMBL/GenBank/DDBJ whole genome shotgun (WGS) entry which is preliminary data.</text>
</comment>
<feature type="transmembrane region" description="Helical" evidence="1">
    <location>
        <begin position="337"/>
        <end position="361"/>
    </location>
</feature>
<feature type="transmembrane region" description="Helical" evidence="1">
    <location>
        <begin position="547"/>
        <end position="569"/>
    </location>
</feature>
<feature type="transmembrane region" description="Helical" evidence="1">
    <location>
        <begin position="56"/>
        <end position="75"/>
    </location>
</feature>
<accession>A0A2W2EES6</accession>
<gene>
    <name evidence="2" type="ORF">C1J01_07785</name>
</gene>
<protein>
    <recommendedName>
        <fullName evidence="4">Transporter</fullName>
    </recommendedName>
</protein>
<evidence type="ECO:0000256" key="1">
    <source>
        <dbReference type="SAM" id="Phobius"/>
    </source>
</evidence>
<feature type="transmembrane region" description="Helical" evidence="1">
    <location>
        <begin position="401"/>
        <end position="429"/>
    </location>
</feature>
<dbReference type="Proteomes" id="UP000249304">
    <property type="component" value="Unassembled WGS sequence"/>
</dbReference>
<feature type="transmembrane region" description="Helical" evidence="1">
    <location>
        <begin position="373"/>
        <end position="395"/>
    </location>
</feature>
<feature type="transmembrane region" description="Helical" evidence="1">
    <location>
        <begin position="23"/>
        <end position="44"/>
    </location>
</feature>
<feature type="transmembrane region" description="Helical" evidence="1">
    <location>
        <begin position="128"/>
        <end position="152"/>
    </location>
</feature>
<feature type="transmembrane region" description="Helical" evidence="1">
    <location>
        <begin position="164"/>
        <end position="194"/>
    </location>
</feature>
<dbReference type="RefSeq" id="WP_146615491.1">
    <property type="nucleotide sequence ID" value="NZ_POUD01000020.1"/>
</dbReference>
<feature type="transmembrane region" description="Helical" evidence="1">
    <location>
        <begin position="305"/>
        <end position="331"/>
    </location>
</feature>
<keyword evidence="3" id="KW-1185">Reference proteome</keyword>
<reference evidence="2 3" key="1">
    <citation type="submission" date="2018-01" db="EMBL/GenBank/DDBJ databases">
        <title>Draft genome sequence of Nonomuraea sp. KC333.</title>
        <authorList>
            <person name="Sahin N."/>
            <person name="Saygin H."/>
            <person name="Ay H."/>
        </authorList>
    </citation>
    <scope>NUCLEOTIDE SEQUENCE [LARGE SCALE GENOMIC DNA]</scope>
    <source>
        <strain evidence="2 3">KC333</strain>
    </source>
</reference>
<sequence>MVGILIRMKLAVLRHSTTDAKTALNGLGYSAGFCLAVATLVLAFLDFSHPRLLMDLLAVTFALWALGWMAGPIFAGEPPLNGEHFHRQPIPRRTLAMGLLAAALVAVTTAITLLAFCALIVFAARLSWVAVVVSVPAVVLLLLLVVLLSRVVTLLFRMLAKSRLGGVVTATVTAAMVSLASFSWILIIGVSLLLEYGFPPAFSTVVRSLPSSWSLIAVEAAGRGDWLWTVGPLLALAVVVAALFLAWSALLGPQRIARPVVRGSSARQAARRGSLFRSMFRGDQGAIYLKELRTWWRDPVRTQGIVMGPAFAVITVLFPLIFGFTAAFPFVGAASALMAAATCGNSYGQDGTALWLTLMVPGKEKADVRARQLAWLTIFGPLTLALTVAGCLLHGDAALVPWALAATIAALGGGSGLLAWVSVVALVPGPDPHKSKNSPMDHGDVTGQSFLMFFLVALAMCPALGVAWVGHALDLPTLLWASVPVALLTGVLGHVLLGSVAARTLRDKGPELLYLMRSGKPASTAGKTGEEAGKSPFEAMSGKRQTLMWSGMAVGVLGLFPQGLAPLGIKLSGSQAKVWFLALHVPEPWQWPVIAVMVAIGLAGFWAAHQVYRTEKSRLQAASSRLRPCP</sequence>
<feature type="transmembrane region" description="Helical" evidence="1">
    <location>
        <begin position="479"/>
        <end position="502"/>
    </location>
</feature>
<evidence type="ECO:0000313" key="2">
    <source>
        <dbReference type="EMBL" id="PZG21031.1"/>
    </source>
</evidence>
<feature type="transmembrane region" description="Helical" evidence="1">
    <location>
        <begin position="95"/>
        <end position="122"/>
    </location>
</feature>
<keyword evidence="1" id="KW-0472">Membrane</keyword>
<proteinExistence type="predicted"/>
<organism evidence="2 3">
    <name type="scientific">Nonomuraea aridisoli</name>
    <dbReference type="NCBI Taxonomy" id="2070368"/>
    <lineage>
        <taxon>Bacteria</taxon>
        <taxon>Bacillati</taxon>
        <taxon>Actinomycetota</taxon>
        <taxon>Actinomycetes</taxon>
        <taxon>Streptosporangiales</taxon>
        <taxon>Streptosporangiaceae</taxon>
        <taxon>Nonomuraea</taxon>
    </lineage>
</organism>
<evidence type="ECO:0000313" key="3">
    <source>
        <dbReference type="Proteomes" id="UP000249304"/>
    </source>
</evidence>
<keyword evidence="1" id="KW-1133">Transmembrane helix</keyword>
<name>A0A2W2EES6_9ACTN</name>
<evidence type="ECO:0008006" key="4">
    <source>
        <dbReference type="Google" id="ProtNLM"/>
    </source>
</evidence>
<feature type="transmembrane region" description="Helical" evidence="1">
    <location>
        <begin position="233"/>
        <end position="252"/>
    </location>
</feature>
<dbReference type="EMBL" id="POUD01000020">
    <property type="protein sequence ID" value="PZG21031.1"/>
    <property type="molecule type" value="Genomic_DNA"/>
</dbReference>
<dbReference type="OrthoDB" id="2955510at2"/>
<feature type="transmembrane region" description="Helical" evidence="1">
    <location>
        <begin position="450"/>
        <end position="473"/>
    </location>
</feature>
<feature type="transmembrane region" description="Helical" evidence="1">
    <location>
        <begin position="589"/>
        <end position="608"/>
    </location>
</feature>